<keyword evidence="6" id="KW-0573">Peptidoglycan synthesis</keyword>
<keyword evidence="5" id="KW-0133">Cell shape</keyword>
<dbReference type="GO" id="GO:0051301">
    <property type="term" value="P:cell division"/>
    <property type="evidence" value="ECO:0007669"/>
    <property type="project" value="InterPro"/>
</dbReference>
<evidence type="ECO:0000256" key="14">
    <source>
        <dbReference type="ARBA" id="ARBA00044770"/>
    </source>
</evidence>
<dbReference type="EMBL" id="MHTX01000036">
    <property type="protein sequence ID" value="OHA67628.1"/>
    <property type="molecule type" value="Genomic_DNA"/>
</dbReference>
<feature type="transmembrane region" description="Helical" evidence="16">
    <location>
        <begin position="77"/>
        <end position="96"/>
    </location>
</feature>
<proteinExistence type="inferred from homology"/>
<dbReference type="GO" id="GO:0005886">
    <property type="term" value="C:plasma membrane"/>
    <property type="evidence" value="ECO:0007669"/>
    <property type="project" value="TreeGrafter"/>
</dbReference>
<dbReference type="PANTHER" id="PTHR30474">
    <property type="entry name" value="CELL CYCLE PROTEIN"/>
    <property type="match status" value="1"/>
</dbReference>
<evidence type="ECO:0000313" key="17">
    <source>
        <dbReference type="EMBL" id="OHA67628.1"/>
    </source>
</evidence>
<dbReference type="PANTHER" id="PTHR30474:SF2">
    <property type="entry name" value="PEPTIDOGLYCAN GLYCOSYLTRANSFERASE FTSW-RELATED"/>
    <property type="match status" value="1"/>
</dbReference>
<evidence type="ECO:0000256" key="3">
    <source>
        <dbReference type="ARBA" id="ARBA00022679"/>
    </source>
</evidence>
<protein>
    <recommendedName>
        <fullName evidence="12">Probable peptidoglycan glycosyltransferase FtsW</fullName>
        <ecNumber evidence="14">2.4.99.28</ecNumber>
    </recommendedName>
    <alternativeName>
        <fullName evidence="13">Cell division protein FtsW</fullName>
    </alternativeName>
    <alternativeName>
        <fullName evidence="10">Cell wall polymerase</fullName>
    </alternativeName>
    <alternativeName>
        <fullName evidence="9">Peptidoglycan polymerase</fullName>
    </alternativeName>
</protein>
<evidence type="ECO:0000256" key="12">
    <source>
        <dbReference type="ARBA" id="ARBA00041185"/>
    </source>
</evidence>
<accession>A0A1G2R4Y9</accession>
<reference evidence="17 18" key="1">
    <citation type="journal article" date="2016" name="Nat. Commun.">
        <title>Thousands of microbial genomes shed light on interconnected biogeochemical processes in an aquifer system.</title>
        <authorList>
            <person name="Anantharaman K."/>
            <person name="Brown C.T."/>
            <person name="Hug L.A."/>
            <person name="Sharon I."/>
            <person name="Castelle C.J."/>
            <person name="Probst A.J."/>
            <person name="Thomas B.C."/>
            <person name="Singh A."/>
            <person name="Wilkins M.J."/>
            <person name="Karaoz U."/>
            <person name="Brodie E.L."/>
            <person name="Williams K.H."/>
            <person name="Hubbard S.S."/>
            <person name="Banfield J.F."/>
        </authorList>
    </citation>
    <scope>NUCLEOTIDE SEQUENCE [LARGE SCALE GENOMIC DNA]</scope>
</reference>
<organism evidence="17 18">
    <name type="scientific">Candidatus Wildermuthbacteria bacterium RIFCSPHIGHO2_02_FULL_47_17</name>
    <dbReference type="NCBI Taxonomy" id="1802452"/>
    <lineage>
        <taxon>Bacteria</taxon>
        <taxon>Candidatus Wildermuthiibacteriota</taxon>
    </lineage>
</organism>
<keyword evidence="3" id="KW-0808">Transferase</keyword>
<evidence type="ECO:0000256" key="1">
    <source>
        <dbReference type="ARBA" id="ARBA00004141"/>
    </source>
</evidence>
<comment type="catalytic activity">
    <reaction evidence="15">
        <text>[GlcNAc-(1-&gt;4)-Mur2Ac(oyl-L-Ala-gamma-D-Glu-L-Lys-D-Ala-D-Ala)](n)-di-trans,octa-cis-undecaprenyl diphosphate + beta-D-GlcNAc-(1-&gt;4)-Mur2Ac(oyl-L-Ala-gamma-D-Glu-L-Lys-D-Ala-D-Ala)-di-trans,octa-cis-undecaprenyl diphosphate = [GlcNAc-(1-&gt;4)-Mur2Ac(oyl-L-Ala-gamma-D-Glu-L-Lys-D-Ala-D-Ala)](n+1)-di-trans,octa-cis-undecaprenyl diphosphate + di-trans,octa-cis-undecaprenyl diphosphate + H(+)</text>
        <dbReference type="Rhea" id="RHEA:23708"/>
        <dbReference type="Rhea" id="RHEA-COMP:9602"/>
        <dbReference type="Rhea" id="RHEA-COMP:9603"/>
        <dbReference type="ChEBI" id="CHEBI:15378"/>
        <dbReference type="ChEBI" id="CHEBI:58405"/>
        <dbReference type="ChEBI" id="CHEBI:60033"/>
        <dbReference type="ChEBI" id="CHEBI:78435"/>
        <dbReference type="EC" id="2.4.99.28"/>
    </reaction>
</comment>
<gene>
    <name evidence="17" type="ORF">A3D59_03610</name>
</gene>
<evidence type="ECO:0000256" key="15">
    <source>
        <dbReference type="ARBA" id="ARBA00049902"/>
    </source>
</evidence>
<evidence type="ECO:0000256" key="11">
    <source>
        <dbReference type="ARBA" id="ARBA00038053"/>
    </source>
</evidence>
<dbReference type="GO" id="GO:0008955">
    <property type="term" value="F:peptidoglycan glycosyltransferase activity"/>
    <property type="evidence" value="ECO:0007669"/>
    <property type="project" value="UniProtKB-EC"/>
</dbReference>
<dbReference type="Proteomes" id="UP000179258">
    <property type="component" value="Unassembled WGS sequence"/>
</dbReference>
<evidence type="ECO:0000256" key="6">
    <source>
        <dbReference type="ARBA" id="ARBA00022984"/>
    </source>
</evidence>
<dbReference type="EC" id="2.4.99.28" evidence="14"/>
<dbReference type="AlphaFoldDB" id="A0A1G2R4Y9"/>
<dbReference type="GO" id="GO:0032153">
    <property type="term" value="C:cell division site"/>
    <property type="evidence" value="ECO:0007669"/>
    <property type="project" value="TreeGrafter"/>
</dbReference>
<evidence type="ECO:0000256" key="9">
    <source>
        <dbReference type="ARBA" id="ARBA00032370"/>
    </source>
</evidence>
<feature type="transmembrane region" description="Helical" evidence="16">
    <location>
        <begin position="44"/>
        <end position="65"/>
    </location>
</feature>
<comment type="caution">
    <text evidence="17">The sequence shown here is derived from an EMBL/GenBank/DDBJ whole genome shotgun (WGS) entry which is preliminary data.</text>
</comment>
<feature type="transmembrane region" description="Helical" evidence="16">
    <location>
        <begin position="315"/>
        <end position="334"/>
    </location>
</feature>
<feature type="transmembrane region" description="Helical" evidence="16">
    <location>
        <begin position="354"/>
        <end position="373"/>
    </location>
</feature>
<dbReference type="GO" id="GO:0009252">
    <property type="term" value="P:peptidoglycan biosynthetic process"/>
    <property type="evidence" value="ECO:0007669"/>
    <property type="project" value="UniProtKB-KW"/>
</dbReference>
<evidence type="ECO:0000256" key="5">
    <source>
        <dbReference type="ARBA" id="ARBA00022960"/>
    </source>
</evidence>
<comment type="subcellular location">
    <subcellularLocation>
        <location evidence="1">Membrane</location>
        <topology evidence="1">Multi-pass membrane protein</topology>
    </subcellularLocation>
</comment>
<keyword evidence="2" id="KW-0328">Glycosyltransferase</keyword>
<dbReference type="GO" id="GO:0015648">
    <property type="term" value="F:lipid-linked peptidoglycan transporter activity"/>
    <property type="evidence" value="ECO:0007669"/>
    <property type="project" value="TreeGrafter"/>
</dbReference>
<feature type="transmembrane region" description="Helical" evidence="16">
    <location>
        <begin position="277"/>
        <end position="303"/>
    </location>
</feature>
<evidence type="ECO:0000256" key="8">
    <source>
        <dbReference type="ARBA" id="ARBA00023136"/>
    </source>
</evidence>
<feature type="transmembrane region" description="Helical" evidence="16">
    <location>
        <begin position="9"/>
        <end position="32"/>
    </location>
</feature>
<dbReference type="Pfam" id="PF01098">
    <property type="entry name" value="FTSW_RODA_SPOVE"/>
    <property type="match status" value="1"/>
</dbReference>
<dbReference type="InterPro" id="IPR001182">
    <property type="entry name" value="FtsW/RodA"/>
</dbReference>
<name>A0A1G2R4Y9_9BACT</name>
<feature type="transmembrane region" description="Helical" evidence="16">
    <location>
        <begin position="116"/>
        <end position="133"/>
    </location>
</feature>
<dbReference type="GO" id="GO:0008360">
    <property type="term" value="P:regulation of cell shape"/>
    <property type="evidence" value="ECO:0007669"/>
    <property type="project" value="UniProtKB-KW"/>
</dbReference>
<keyword evidence="8 16" id="KW-0472">Membrane</keyword>
<sequence length="382" mass="41136">MEKERADYFLLGVVGTIILLGVLVLSGVSAPLALENFGSTSSYLFHQLLFGFLPGIILGVTVFLLPVKLMKKLALPLFLLTILSLLFVFHPIAGVISGGAARWLTVGPISFQPSEFLKLTFILYIAAWLAGRHKEQVSARSSLRRAPSADTSSLSRFIVFLAITVFLSALLISQPDMSTLGIIVATGTIMYFVARVPIRYLIVLGALSVPALFLLVKYEPYRFKRIMVFLNPSIEPMGIGYQLKQALITIGSGGLIGIGAGMNSKQLQFLPAVMSDAIFAAFAQELGFVGSFLLIALFVLFAWRGISIAKNSGDVFYQLVAVGITFWIALQAFVNMGAMSGILPIAGVPLPFLSYGGSHVIAELIGVGILLNISRRSGARIS</sequence>
<comment type="similarity">
    <text evidence="11">Belongs to the SEDS family. FtsW subfamily.</text>
</comment>
<keyword evidence="7 16" id="KW-1133">Transmembrane helix</keyword>
<evidence type="ECO:0000256" key="2">
    <source>
        <dbReference type="ARBA" id="ARBA00022676"/>
    </source>
</evidence>
<evidence type="ECO:0000313" key="18">
    <source>
        <dbReference type="Proteomes" id="UP000179258"/>
    </source>
</evidence>
<keyword evidence="4 16" id="KW-0812">Transmembrane</keyword>
<evidence type="ECO:0000256" key="13">
    <source>
        <dbReference type="ARBA" id="ARBA00041418"/>
    </source>
</evidence>
<feature type="transmembrane region" description="Helical" evidence="16">
    <location>
        <begin position="154"/>
        <end position="172"/>
    </location>
</feature>
<feature type="transmembrane region" description="Helical" evidence="16">
    <location>
        <begin position="201"/>
        <end position="218"/>
    </location>
</feature>
<evidence type="ECO:0000256" key="10">
    <source>
        <dbReference type="ARBA" id="ARBA00033270"/>
    </source>
</evidence>
<evidence type="ECO:0000256" key="16">
    <source>
        <dbReference type="SAM" id="Phobius"/>
    </source>
</evidence>
<evidence type="ECO:0000256" key="7">
    <source>
        <dbReference type="ARBA" id="ARBA00022989"/>
    </source>
</evidence>
<evidence type="ECO:0000256" key="4">
    <source>
        <dbReference type="ARBA" id="ARBA00022692"/>
    </source>
</evidence>